<protein>
    <submittedName>
        <fullName evidence="2">Uncharacterized protein</fullName>
    </submittedName>
</protein>
<dbReference type="RefSeq" id="WP_164734069.1">
    <property type="nucleotide sequence ID" value="NZ_CP031422.1"/>
</dbReference>
<dbReference type="Proteomes" id="UP000274841">
    <property type="component" value="Chromosome"/>
</dbReference>
<sequence>MNDSRTDRSTQGDDEDYTSVDDDSAASAGSESPEEGQAAMDAAEDAVIDSDDD</sequence>
<feature type="compositionally biased region" description="Acidic residues" evidence="1">
    <location>
        <begin position="12"/>
        <end position="24"/>
    </location>
</feature>
<dbReference type="AlphaFoldDB" id="A0A3S9WG54"/>
<dbReference type="EMBL" id="CP031422">
    <property type="protein sequence ID" value="AZS39044.1"/>
    <property type="molecule type" value="Genomic_DNA"/>
</dbReference>
<proteinExistence type="predicted"/>
<evidence type="ECO:0000313" key="3">
    <source>
        <dbReference type="Proteomes" id="UP000274841"/>
    </source>
</evidence>
<feature type="region of interest" description="Disordered" evidence="1">
    <location>
        <begin position="1"/>
        <end position="53"/>
    </location>
</feature>
<feature type="compositionally biased region" description="Acidic residues" evidence="1">
    <location>
        <begin position="42"/>
        <end position="53"/>
    </location>
</feature>
<reference evidence="2 3" key="1">
    <citation type="submission" date="2018-08" db="EMBL/GenBank/DDBJ databases">
        <title>Microbacterium oxydans strain HG3.</title>
        <authorList>
            <person name="ORTET P."/>
        </authorList>
    </citation>
    <scope>NUCLEOTIDE SEQUENCE [LARGE SCALE GENOMIC DNA]</scope>
    <source>
        <strain evidence="2 3">HG3</strain>
    </source>
</reference>
<feature type="compositionally biased region" description="Basic and acidic residues" evidence="1">
    <location>
        <begin position="1"/>
        <end position="11"/>
    </location>
</feature>
<organism evidence="2 3">
    <name type="scientific">Microbacterium oxydans</name>
    <dbReference type="NCBI Taxonomy" id="82380"/>
    <lineage>
        <taxon>Bacteria</taxon>
        <taxon>Bacillati</taxon>
        <taxon>Actinomycetota</taxon>
        <taxon>Actinomycetes</taxon>
        <taxon>Micrococcales</taxon>
        <taxon>Microbacteriaceae</taxon>
        <taxon>Microbacterium</taxon>
    </lineage>
</organism>
<evidence type="ECO:0000313" key="2">
    <source>
        <dbReference type="EMBL" id="AZS39044.1"/>
    </source>
</evidence>
<dbReference type="KEGG" id="moy:CVS54_00344"/>
<evidence type="ECO:0000256" key="1">
    <source>
        <dbReference type="SAM" id="MobiDB-lite"/>
    </source>
</evidence>
<feature type="compositionally biased region" description="Low complexity" evidence="1">
    <location>
        <begin position="25"/>
        <end position="39"/>
    </location>
</feature>
<accession>A0A3S9WG54</accession>
<name>A0A3S9WG54_9MICO</name>
<gene>
    <name evidence="2" type="ORF">CVS54_00344</name>
</gene>